<protein>
    <submittedName>
        <fullName evidence="1">Uncharacterized protein</fullName>
    </submittedName>
</protein>
<keyword evidence="2" id="KW-1185">Reference proteome</keyword>
<dbReference type="EMBL" id="JANJQO010000459">
    <property type="protein sequence ID" value="KAJ2977571.1"/>
    <property type="molecule type" value="Genomic_DNA"/>
</dbReference>
<proteinExistence type="predicted"/>
<reference evidence="1" key="1">
    <citation type="submission" date="2022-08" db="EMBL/GenBank/DDBJ databases">
        <title>Genome Sequence of Lecanicillium fungicola.</title>
        <authorList>
            <person name="Buettner E."/>
        </authorList>
    </citation>
    <scope>NUCLEOTIDE SEQUENCE</scope>
    <source>
        <strain evidence="1">Babe33</strain>
    </source>
</reference>
<evidence type="ECO:0000313" key="2">
    <source>
        <dbReference type="Proteomes" id="UP001143910"/>
    </source>
</evidence>
<organism evidence="1 2">
    <name type="scientific">Zarea fungicola</name>
    <dbReference type="NCBI Taxonomy" id="93591"/>
    <lineage>
        <taxon>Eukaryota</taxon>
        <taxon>Fungi</taxon>
        <taxon>Dikarya</taxon>
        <taxon>Ascomycota</taxon>
        <taxon>Pezizomycotina</taxon>
        <taxon>Sordariomycetes</taxon>
        <taxon>Hypocreomycetidae</taxon>
        <taxon>Hypocreales</taxon>
        <taxon>Cordycipitaceae</taxon>
        <taxon>Zarea</taxon>
    </lineage>
</organism>
<evidence type="ECO:0000313" key="1">
    <source>
        <dbReference type="EMBL" id="KAJ2977571.1"/>
    </source>
</evidence>
<gene>
    <name evidence="1" type="ORF">NQ176_g4296</name>
</gene>
<name>A0ACC1NG43_9HYPO</name>
<dbReference type="Proteomes" id="UP001143910">
    <property type="component" value="Unassembled WGS sequence"/>
</dbReference>
<sequence>MLSILLIGLLGLTTAAPEQYRRFRWDRDDSTGFGTLKTTTSSNGAIVRLTVHNPPINLYDQNVAQDMYSFVQAIAPKAPGTDVNDTISWPKVVIISSDVENFWVAKRSSPRPSRQVPSFALSPASSSQRSTVEPLLPATSS</sequence>
<accession>A0ACC1NG43</accession>
<comment type="caution">
    <text evidence="1">The sequence shown here is derived from an EMBL/GenBank/DDBJ whole genome shotgun (WGS) entry which is preliminary data.</text>
</comment>